<gene>
    <name evidence="2" type="ORF">PIB30_025036</name>
</gene>
<comment type="caution">
    <text evidence="2">The sequence shown here is derived from an EMBL/GenBank/DDBJ whole genome shotgun (WGS) entry which is preliminary data.</text>
</comment>
<feature type="region of interest" description="Disordered" evidence="1">
    <location>
        <begin position="70"/>
        <end position="105"/>
    </location>
</feature>
<keyword evidence="3" id="KW-1185">Reference proteome</keyword>
<proteinExistence type="predicted"/>
<name>A0ABU6RA62_9FABA</name>
<sequence length="105" mass="11745">MNELTTDLSAKSPNPEEFGIRSLSLLMASNPNCSLNVGVALQVHPRRSLEIRATLKILVEAEVFLPRPSRIESRKSSSAKSSDDRTLPLPHQNNWRPPWGRLFIG</sequence>
<feature type="compositionally biased region" description="Basic and acidic residues" evidence="1">
    <location>
        <begin position="70"/>
        <end position="86"/>
    </location>
</feature>
<reference evidence="2 3" key="1">
    <citation type="journal article" date="2023" name="Plants (Basel)">
        <title>Bridging the Gap: Combining Genomics and Transcriptomics Approaches to Understand Stylosanthes scabra, an Orphan Legume from the Brazilian Caatinga.</title>
        <authorList>
            <person name="Ferreira-Neto J.R.C."/>
            <person name="da Silva M.D."/>
            <person name="Binneck E."/>
            <person name="de Melo N.F."/>
            <person name="da Silva R.H."/>
            <person name="de Melo A.L.T.M."/>
            <person name="Pandolfi V."/>
            <person name="Bustamante F.O."/>
            <person name="Brasileiro-Vidal A.C."/>
            <person name="Benko-Iseppon A.M."/>
        </authorList>
    </citation>
    <scope>NUCLEOTIDE SEQUENCE [LARGE SCALE GENOMIC DNA]</scope>
    <source>
        <tissue evidence="2">Leaves</tissue>
    </source>
</reference>
<evidence type="ECO:0000256" key="1">
    <source>
        <dbReference type="SAM" id="MobiDB-lite"/>
    </source>
</evidence>
<organism evidence="2 3">
    <name type="scientific">Stylosanthes scabra</name>
    <dbReference type="NCBI Taxonomy" id="79078"/>
    <lineage>
        <taxon>Eukaryota</taxon>
        <taxon>Viridiplantae</taxon>
        <taxon>Streptophyta</taxon>
        <taxon>Embryophyta</taxon>
        <taxon>Tracheophyta</taxon>
        <taxon>Spermatophyta</taxon>
        <taxon>Magnoliopsida</taxon>
        <taxon>eudicotyledons</taxon>
        <taxon>Gunneridae</taxon>
        <taxon>Pentapetalae</taxon>
        <taxon>rosids</taxon>
        <taxon>fabids</taxon>
        <taxon>Fabales</taxon>
        <taxon>Fabaceae</taxon>
        <taxon>Papilionoideae</taxon>
        <taxon>50 kb inversion clade</taxon>
        <taxon>dalbergioids sensu lato</taxon>
        <taxon>Dalbergieae</taxon>
        <taxon>Pterocarpus clade</taxon>
        <taxon>Stylosanthes</taxon>
    </lineage>
</organism>
<evidence type="ECO:0000313" key="2">
    <source>
        <dbReference type="EMBL" id="MED6120882.1"/>
    </source>
</evidence>
<dbReference type="EMBL" id="JASCZI010030299">
    <property type="protein sequence ID" value="MED6120882.1"/>
    <property type="molecule type" value="Genomic_DNA"/>
</dbReference>
<accession>A0ABU6RA62</accession>
<protein>
    <submittedName>
        <fullName evidence="2">Uncharacterized protein</fullName>
    </submittedName>
</protein>
<dbReference type="Proteomes" id="UP001341840">
    <property type="component" value="Unassembled WGS sequence"/>
</dbReference>
<evidence type="ECO:0000313" key="3">
    <source>
        <dbReference type="Proteomes" id="UP001341840"/>
    </source>
</evidence>